<keyword evidence="2" id="KW-1185">Reference proteome</keyword>
<dbReference type="EMBL" id="DF977479">
    <property type="protein sequence ID" value="GAW26493.1"/>
    <property type="molecule type" value="Genomic_DNA"/>
</dbReference>
<dbReference type="OrthoDB" id="10527441at2759"/>
<protein>
    <submittedName>
        <fullName evidence="1">Uncharacterized protein</fullName>
    </submittedName>
</protein>
<gene>
    <name evidence="1" type="ORF">SAMD00023353_3400290</name>
</gene>
<accession>A0A1S8A8W8</accession>
<organism evidence="1">
    <name type="scientific">Rosellinia necatrix</name>
    <name type="common">White root-rot fungus</name>
    <dbReference type="NCBI Taxonomy" id="77044"/>
    <lineage>
        <taxon>Eukaryota</taxon>
        <taxon>Fungi</taxon>
        <taxon>Dikarya</taxon>
        <taxon>Ascomycota</taxon>
        <taxon>Pezizomycotina</taxon>
        <taxon>Sordariomycetes</taxon>
        <taxon>Xylariomycetidae</taxon>
        <taxon>Xylariales</taxon>
        <taxon>Xylariaceae</taxon>
        <taxon>Rosellinia</taxon>
    </lineage>
</organism>
<evidence type="ECO:0000313" key="1">
    <source>
        <dbReference type="EMBL" id="GAW26493.1"/>
    </source>
</evidence>
<name>A0A1S8A8W8_ROSNE</name>
<reference evidence="1" key="1">
    <citation type="submission" date="2016-03" db="EMBL/GenBank/DDBJ databases">
        <title>Draft genome sequence of Rosellinia necatrix.</title>
        <authorList>
            <person name="Kanematsu S."/>
        </authorList>
    </citation>
    <scope>NUCLEOTIDE SEQUENCE [LARGE SCALE GENOMIC DNA]</scope>
    <source>
        <strain evidence="1">W97</strain>
    </source>
</reference>
<dbReference type="AlphaFoldDB" id="A0A1S8A8W8"/>
<sequence>MSYTACLVIINEPGGRPDKSQSLEYIAERFHCQHAAEYDLIPTGHRSLGEGGLRQRAMDVLQDLMGDGQSSPGKSILTEYDTLVFIGYGVGGFLLRQT</sequence>
<evidence type="ECO:0000313" key="2">
    <source>
        <dbReference type="Proteomes" id="UP000054516"/>
    </source>
</evidence>
<dbReference type="Proteomes" id="UP000054516">
    <property type="component" value="Unassembled WGS sequence"/>
</dbReference>
<proteinExistence type="predicted"/>